<reference evidence="2 3" key="1">
    <citation type="submission" date="2018-05" db="EMBL/GenBank/DDBJ databases">
        <title>Genomic Encyclopedia of Type Strains, Phase IV (KMG-V): Genome sequencing to study the core and pangenomes of soil and plant-associated prokaryotes.</title>
        <authorList>
            <person name="Whitman W."/>
        </authorList>
    </citation>
    <scope>NUCLEOTIDE SEQUENCE [LARGE SCALE GENOMIC DNA]</scope>
    <source>
        <strain evidence="2 3">SCZa-39</strain>
    </source>
</reference>
<dbReference type="InterPro" id="IPR007694">
    <property type="entry name" value="DNA_helicase_DnaB-like_C"/>
</dbReference>
<dbReference type="SUPFAM" id="SSF56731">
    <property type="entry name" value="DNA primase core"/>
    <property type="match status" value="1"/>
</dbReference>
<dbReference type="Gene3D" id="3.90.580.10">
    <property type="entry name" value="Zinc finger, CHC2-type domain"/>
    <property type="match status" value="1"/>
</dbReference>
<organism evidence="2 3">
    <name type="scientific">Paraburkholderia unamae</name>
    <dbReference type="NCBI Taxonomy" id="219649"/>
    <lineage>
        <taxon>Bacteria</taxon>
        <taxon>Pseudomonadati</taxon>
        <taxon>Pseudomonadota</taxon>
        <taxon>Betaproteobacteria</taxon>
        <taxon>Burkholderiales</taxon>
        <taxon>Burkholderiaceae</taxon>
        <taxon>Paraburkholderia</taxon>
    </lineage>
</organism>
<dbReference type="Proteomes" id="UP000245712">
    <property type="component" value="Unassembled WGS sequence"/>
</dbReference>
<proteinExistence type="predicted"/>
<dbReference type="PANTHER" id="PTHR12873:SF0">
    <property type="entry name" value="TWINKLE MTDNA HELICASE"/>
    <property type="match status" value="1"/>
</dbReference>
<dbReference type="SUPFAM" id="SSF52540">
    <property type="entry name" value="P-loop containing nucleoside triphosphate hydrolases"/>
    <property type="match status" value="1"/>
</dbReference>
<dbReference type="PANTHER" id="PTHR12873">
    <property type="entry name" value="T7-LIKE MITOCHONDRIAL DNA HELICASE"/>
    <property type="match status" value="1"/>
</dbReference>
<dbReference type="CDD" id="cd00188">
    <property type="entry name" value="TOPRIM"/>
    <property type="match status" value="1"/>
</dbReference>
<evidence type="ECO:0000313" key="2">
    <source>
        <dbReference type="EMBL" id="PVX77188.1"/>
    </source>
</evidence>
<dbReference type="RefSeq" id="WP_116613118.1">
    <property type="nucleotide sequence ID" value="NZ_QEOB01000015.1"/>
</dbReference>
<feature type="domain" description="SF4 helicase" evidence="1">
    <location>
        <begin position="299"/>
        <end position="560"/>
    </location>
</feature>
<dbReference type="PROSITE" id="PS51199">
    <property type="entry name" value="SF4_HELICASE"/>
    <property type="match status" value="1"/>
</dbReference>
<protein>
    <submittedName>
        <fullName evidence="2">Twinkle protein</fullName>
    </submittedName>
</protein>
<evidence type="ECO:0000313" key="3">
    <source>
        <dbReference type="Proteomes" id="UP000245712"/>
    </source>
</evidence>
<dbReference type="Gene3D" id="3.40.50.300">
    <property type="entry name" value="P-loop containing nucleotide triphosphate hydrolases"/>
    <property type="match status" value="1"/>
</dbReference>
<accession>A0ABX5KJH5</accession>
<evidence type="ECO:0000259" key="1">
    <source>
        <dbReference type="PROSITE" id="PS51199"/>
    </source>
</evidence>
<dbReference type="Pfam" id="PF03796">
    <property type="entry name" value="DnaB_C"/>
    <property type="match status" value="1"/>
</dbReference>
<dbReference type="Pfam" id="PF13155">
    <property type="entry name" value="Toprim_2"/>
    <property type="match status" value="1"/>
</dbReference>
<dbReference type="InterPro" id="IPR027032">
    <property type="entry name" value="Twinkle-like"/>
</dbReference>
<dbReference type="InterPro" id="IPR027417">
    <property type="entry name" value="P-loop_NTPase"/>
</dbReference>
<gene>
    <name evidence="2" type="ORF">C7402_115247</name>
</gene>
<dbReference type="Gene3D" id="3.40.1360.10">
    <property type="match status" value="1"/>
</dbReference>
<name>A0ABX5KJH5_9BURK</name>
<dbReference type="InterPro" id="IPR036977">
    <property type="entry name" value="DNA_primase_Znf_CHC2"/>
</dbReference>
<keyword evidence="3" id="KW-1185">Reference proteome</keyword>
<sequence length="572" mass="64346">MKTLIDYGIDVAGKHGVEVKTTCPQCSSSRKKKNYPCLNVNTEKGVWNCWHCGWSGTLQGGEWQKPEIRKVYSKPVFAPVEKPSEGLGAWFAKRGISAEVLQRNRISSGEAYFPQVEEERNCIMFPYYRGAEVVNVKYRTKDKLFRMSAGAERILYGVNDISTEALVWVEGEIDKLSVEMAGSMSCVSVPDGAPAPDSKSYSNKFDFLNEKILADVKYHIIAVDNDAPGVRLQEELVRRLGREKCLVVVWPEDCKDANEVLMTHGAEVLGDCIANARRLPIEGTYQVEDFRATLRDRFQYGAPKGTSSGWKGLDPFYNVMTGEWTLVTGIPGSGKSEWLDALTVNLARDHGWTFGIFSPENQPLEYHVDKIAEKFVGKSVEKGAADRMTDAEHEDAMDWVNDHYTFILPELPTVDGLLETAQALVLSRGIRGLVIDPWNEIDHSRAAAISETEHISQCLSKIRQFARNNGMHVWVVAHPRIMRKEEGKYPVPTPYDVAGSAHWRNKADNCITVHWDQVKGGETVQIHIQKVRKKQNGRIGLVELNYDKATGQYSSEPNYYPKIVDRKTREAA</sequence>
<dbReference type="EMBL" id="QEOB01000015">
    <property type="protein sequence ID" value="PVX77188.1"/>
    <property type="molecule type" value="Genomic_DNA"/>
</dbReference>
<comment type="caution">
    <text evidence="2">The sequence shown here is derived from an EMBL/GenBank/DDBJ whole genome shotgun (WGS) entry which is preliminary data.</text>
</comment>